<proteinExistence type="predicted"/>
<accession>A0A367XZM5</accession>
<feature type="signal peptide" evidence="1">
    <location>
        <begin position="1"/>
        <end position="16"/>
    </location>
</feature>
<name>A0A367XZM5_9ASCO</name>
<protein>
    <submittedName>
        <fullName evidence="2">Uncharacterized protein</fullName>
    </submittedName>
</protein>
<dbReference type="AlphaFoldDB" id="A0A367XZM5"/>
<evidence type="ECO:0000313" key="3">
    <source>
        <dbReference type="Proteomes" id="UP000253472"/>
    </source>
</evidence>
<dbReference type="EMBL" id="QLNQ01000027">
    <property type="protein sequence ID" value="RCK59057.1"/>
    <property type="molecule type" value="Genomic_DNA"/>
</dbReference>
<keyword evidence="3" id="KW-1185">Reference proteome</keyword>
<sequence length="138" mass="15846">MRLLLLVLSLIQMARQRGRLIAGLLVERYKNIEVLTPASAITWQEMFTDIFRTVDGFEAYITDFDNQGQSDKLLLVNYIPLKYPYSTEFANEIITAITFMLQPQAHIVSDPSKLSLIYADVKKRMISKSPLLIEVFSK</sequence>
<evidence type="ECO:0000313" key="2">
    <source>
        <dbReference type="EMBL" id="RCK59057.1"/>
    </source>
</evidence>
<dbReference type="Proteomes" id="UP000253472">
    <property type="component" value="Unassembled WGS sequence"/>
</dbReference>
<reference evidence="2 3" key="1">
    <citation type="submission" date="2018-06" db="EMBL/GenBank/DDBJ databases">
        <title>Whole genome sequencing of Candida tropicalis (genome annotated by CSBL at Korea University).</title>
        <authorList>
            <person name="Ahn J."/>
        </authorList>
    </citation>
    <scope>NUCLEOTIDE SEQUENCE [LARGE SCALE GENOMIC DNA]</scope>
    <source>
        <strain evidence="2 3">ATCC 20962</strain>
    </source>
</reference>
<feature type="chain" id="PRO_5016645293" evidence="1">
    <location>
        <begin position="17"/>
        <end position="138"/>
    </location>
</feature>
<keyword evidence="1" id="KW-0732">Signal</keyword>
<comment type="caution">
    <text evidence="2">The sequence shown here is derived from an EMBL/GenBank/DDBJ whole genome shotgun (WGS) entry which is preliminary data.</text>
</comment>
<organism evidence="2 3">
    <name type="scientific">Candida viswanathii</name>
    <dbReference type="NCBI Taxonomy" id="5486"/>
    <lineage>
        <taxon>Eukaryota</taxon>
        <taxon>Fungi</taxon>
        <taxon>Dikarya</taxon>
        <taxon>Ascomycota</taxon>
        <taxon>Saccharomycotina</taxon>
        <taxon>Pichiomycetes</taxon>
        <taxon>Debaryomycetaceae</taxon>
        <taxon>Candida/Lodderomyces clade</taxon>
        <taxon>Candida</taxon>
    </lineage>
</organism>
<gene>
    <name evidence="2" type="ORF">Cantr_07168</name>
</gene>
<evidence type="ECO:0000256" key="1">
    <source>
        <dbReference type="SAM" id="SignalP"/>
    </source>
</evidence>